<dbReference type="SMART" id="SM00173">
    <property type="entry name" value="RAS"/>
    <property type="match status" value="1"/>
</dbReference>
<dbReference type="InterPro" id="IPR027417">
    <property type="entry name" value="P-loop_NTPase"/>
</dbReference>
<dbReference type="PRINTS" id="PR00449">
    <property type="entry name" value="RASTRNSFRMNG"/>
</dbReference>
<dbReference type="FunFam" id="3.40.50.300:FF:001600">
    <property type="entry name" value="RhoU, isoform B"/>
    <property type="match status" value="1"/>
</dbReference>
<dbReference type="InterPro" id="IPR001806">
    <property type="entry name" value="Small_GTPase"/>
</dbReference>
<dbReference type="Gene3D" id="3.40.50.300">
    <property type="entry name" value="P-loop containing nucleotide triphosphate hydrolases"/>
    <property type="match status" value="1"/>
</dbReference>
<evidence type="ECO:0000256" key="2">
    <source>
        <dbReference type="ARBA" id="ARBA00023134"/>
    </source>
</evidence>
<evidence type="ECO:0000313" key="3">
    <source>
        <dbReference type="EMBL" id="KJH47355.1"/>
    </source>
</evidence>
<keyword evidence="2" id="KW-0342">GTP-binding</keyword>
<protein>
    <submittedName>
        <fullName evidence="3">Ras family protein</fullName>
    </submittedName>
</protein>
<sequence>MTDLSEPVRTLKCVLVGDAAVGKTSLIVSYTTNGYPQHYVPTAFDNYSGKNNSYANSVVVRVDKKPIRLQLCDTAGQPSFDSLRPLSYPDADVFVIVYSVVDPQSFAEIAAHWFPEVIRGNPVAQVLLVGTQVDLRWQTSKNTVSTAKGRQLASQIGAEFFECSALTQHNLKQMFDSAILAALEGRRTIKSPRPQQPQHNSKLKQGFHRIMSITRRFI</sequence>
<keyword evidence="1" id="KW-0547">Nucleotide-binding</keyword>
<keyword evidence="4" id="KW-1185">Reference proteome</keyword>
<dbReference type="PROSITE" id="PS51419">
    <property type="entry name" value="RAB"/>
    <property type="match status" value="1"/>
</dbReference>
<dbReference type="PROSITE" id="PS51421">
    <property type="entry name" value="RAS"/>
    <property type="match status" value="1"/>
</dbReference>
<dbReference type="SMART" id="SM00175">
    <property type="entry name" value="RAB"/>
    <property type="match status" value="1"/>
</dbReference>
<organism evidence="3 4">
    <name type="scientific">Dictyocaulus viviparus</name>
    <name type="common">Bovine lungworm</name>
    <dbReference type="NCBI Taxonomy" id="29172"/>
    <lineage>
        <taxon>Eukaryota</taxon>
        <taxon>Metazoa</taxon>
        <taxon>Ecdysozoa</taxon>
        <taxon>Nematoda</taxon>
        <taxon>Chromadorea</taxon>
        <taxon>Rhabditida</taxon>
        <taxon>Rhabditina</taxon>
        <taxon>Rhabditomorpha</taxon>
        <taxon>Strongyloidea</taxon>
        <taxon>Metastrongylidae</taxon>
        <taxon>Dictyocaulus</taxon>
    </lineage>
</organism>
<dbReference type="SUPFAM" id="SSF52540">
    <property type="entry name" value="P-loop containing nucleoside triphosphate hydrolases"/>
    <property type="match status" value="1"/>
</dbReference>
<dbReference type="InterPro" id="IPR003578">
    <property type="entry name" value="Small_GTPase_Rho"/>
</dbReference>
<dbReference type="GO" id="GO:0003924">
    <property type="term" value="F:GTPase activity"/>
    <property type="evidence" value="ECO:0007669"/>
    <property type="project" value="InterPro"/>
</dbReference>
<dbReference type="NCBIfam" id="TIGR00231">
    <property type="entry name" value="small_GTP"/>
    <property type="match status" value="1"/>
</dbReference>
<dbReference type="SMART" id="SM00174">
    <property type="entry name" value="RHO"/>
    <property type="match status" value="1"/>
</dbReference>
<dbReference type="Proteomes" id="UP000053766">
    <property type="component" value="Unassembled WGS sequence"/>
</dbReference>
<proteinExistence type="predicted"/>
<dbReference type="Pfam" id="PF00071">
    <property type="entry name" value="Ras"/>
    <property type="match status" value="1"/>
</dbReference>
<dbReference type="PANTHER" id="PTHR24072">
    <property type="entry name" value="RHO FAMILY GTPASE"/>
    <property type="match status" value="1"/>
</dbReference>
<evidence type="ECO:0000256" key="1">
    <source>
        <dbReference type="ARBA" id="ARBA00022741"/>
    </source>
</evidence>
<evidence type="ECO:0000313" key="4">
    <source>
        <dbReference type="Proteomes" id="UP000053766"/>
    </source>
</evidence>
<name>A0A0D8XS58_DICVI</name>
<dbReference type="AlphaFoldDB" id="A0A0D8XS58"/>
<gene>
    <name evidence="3" type="ORF">DICVIV_06560</name>
</gene>
<dbReference type="OrthoDB" id="8830751at2759"/>
<dbReference type="InterPro" id="IPR005225">
    <property type="entry name" value="Small_GTP-bd"/>
</dbReference>
<reference evidence="4" key="2">
    <citation type="journal article" date="2016" name="Sci. Rep.">
        <title>Dictyocaulus viviparus genome, variome and transcriptome elucidate lungworm biology and support future intervention.</title>
        <authorList>
            <person name="McNulty S.N."/>
            <person name="Strube C."/>
            <person name="Rosa B.A."/>
            <person name="Martin J.C."/>
            <person name="Tyagi R."/>
            <person name="Choi Y.J."/>
            <person name="Wang Q."/>
            <person name="Hallsworth Pepin K."/>
            <person name="Zhang X."/>
            <person name="Ozersky P."/>
            <person name="Wilson R.K."/>
            <person name="Sternberg P.W."/>
            <person name="Gasser R.B."/>
            <person name="Mitreva M."/>
        </authorList>
    </citation>
    <scope>NUCLEOTIDE SEQUENCE [LARGE SCALE GENOMIC DNA]</scope>
    <source>
        <strain evidence="4">HannoverDv2000</strain>
    </source>
</reference>
<dbReference type="GO" id="GO:0005525">
    <property type="term" value="F:GTP binding"/>
    <property type="evidence" value="ECO:0007669"/>
    <property type="project" value="UniProtKB-KW"/>
</dbReference>
<accession>A0A0D8XS58</accession>
<dbReference type="GO" id="GO:0007264">
    <property type="term" value="P:small GTPase-mediated signal transduction"/>
    <property type="evidence" value="ECO:0007669"/>
    <property type="project" value="InterPro"/>
</dbReference>
<reference evidence="3 4" key="1">
    <citation type="submission" date="2013-11" db="EMBL/GenBank/DDBJ databases">
        <title>Draft genome of the bovine lungworm Dictyocaulus viviparus.</title>
        <authorList>
            <person name="Mitreva M."/>
        </authorList>
    </citation>
    <scope>NUCLEOTIDE SEQUENCE [LARGE SCALE GENOMIC DNA]</scope>
    <source>
        <strain evidence="3 4">HannoverDv2000</strain>
    </source>
</reference>
<dbReference type="PROSITE" id="PS51420">
    <property type="entry name" value="RHO"/>
    <property type="match status" value="1"/>
</dbReference>
<dbReference type="EMBL" id="KN716311">
    <property type="protein sequence ID" value="KJH47355.1"/>
    <property type="molecule type" value="Genomic_DNA"/>
</dbReference>
<dbReference type="STRING" id="29172.A0A0D8XS58"/>